<dbReference type="EC" id="3.4.21.89" evidence="4"/>
<feature type="region of interest" description="Disordered" evidence="5">
    <location>
        <begin position="1"/>
        <end position="31"/>
    </location>
</feature>
<name>A0A420XLP5_9ACTN</name>
<keyword evidence="8" id="KW-1185">Reference proteome</keyword>
<comment type="catalytic activity">
    <reaction evidence="4">
        <text>Cleavage of hydrophobic, N-terminal signal or leader sequences from secreted and periplasmic proteins.</text>
        <dbReference type="EC" id="3.4.21.89"/>
    </reaction>
</comment>
<dbReference type="InterPro" id="IPR036286">
    <property type="entry name" value="LexA/Signal_pep-like_sf"/>
</dbReference>
<evidence type="ECO:0000256" key="2">
    <source>
        <dbReference type="ARBA" id="ARBA00009370"/>
    </source>
</evidence>
<feature type="active site" evidence="3">
    <location>
        <position position="72"/>
    </location>
</feature>
<keyword evidence="4" id="KW-0378">Hydrolase</keyword>
<evidence type="ECO:0000259" key="6">
    <source>
        <dbReference type="Pfam" id="PF10502"/>
    </source>
</evidence>
<dbReference type="InterPro" id="IPR000223">
    <property type="entry name" value="Pept_S26A_signal_pept_1"/>
</dbReference>
<feature type="transmembrane region" description="Helical" evidence="4">
    <location>
        <begin position="44"/>
        <end position="67"/>
    </location>
</feature>
<dbReference type="GO" id="GO:0005886">
    <property type="term" value="C:plasma membrane"/>
    <property type="evidence" value="ECO:0007669"/>
    <property type="project" value="UniProtKB-SubCell"/>
</dbReference>
<dbReference type="InterPro" id="IPR019533">
    <property type="entry name" value="Peptidase_S26"/>
</dbReference>
<dbReference type="Pfam" id="PF10502">
    <property type="entry name" value="Peptidase_S26"/>
    <property type="match status" value="1"/>
</dbReference>
<dbReference type="GO" id="GO:0004252">
    <property type="term" value="F:serine-type endopeptidase activity"/>
    <property type="evidence" value="ECO:0007669"/>
    <property type="project" value="InterPro"/>
</dbReference>
<evidence type="ECO:0000256" key="1">
    <source>
        <dbReference type="ARBA" id="ARBA00004401"/>
    </source>
</evidence>
<dbReference type="GO" id="GO:0006465">
    <property type="term" value="P:signal peptide processing"/>
    <property type="evidence" value="ECO:0007669"/>
    <property type="project" value="InterPro"/>
</dbReference>
<feature type="active site" evidence="3">
    <location>
        <position position="127"/>
    </location>
</feature>
<dbReference type="GO" id="GO:0009003">
    <property type="term" value="F:signal peptidase activity"/>
    <property type="evidence" value="ECO:0007669"/>
    <property type="project" value="UniProtKB-EC"/>
</dbReference>
<protein>
    <recommendedName>
        <fullName evidence="4">Signal peptidase I</fullName>
        <ecNumber evidence="4">3.4.21.89</ecNumber>
    </recommendedName>
</protein>
<feature type="domain" description="Peptidase S26" evidence="6">
    <location>
        <begin position="42"/>
        <end position="208"/>
    </location>
</feature>
<evidence type="ECO:0000256" key="3">
    <source>
        <dbReference type="PIRSR" id="PIRSR600223-1"/>
    </source>
</evidence>
<dbReference type="PRINTS" id="PR00727">
    <property type="entry name" value="LEADERPTASE"/>
</dbReference>
<dbReference type="Proteomes" id="UP000281955">
    <property type="component" value="Unassembled WGS sequence"/>
</dbReference>
<dbReference type="CDD" id="cd06530">
    <property type="entry name" value="S26_SPase_I"/>
    <property type="match status" value="1"/>
</dbReference>
<evidence type="ECO:0000256" key="5">
    <source>
        <dbReference type="SAM" id="MobiDB-lite"/>
    </source>
</evidence>
<keyword evidence="4" id="KW-0812">Transmembrane</keyword>
<dbReference type="AlphaFoldDB" id="A0A420XLP5"/>
<keyword evidence="4" id="KW-1133">Transmembrane helix</keyword>
<keyword evidence="4" id="KW-0645">Protease</keyword>
<evidence type="ECO:0000313" key="8">
    <source>
        <dbReference type="Proteomes" id="UP000281955"/>
    </source>
</evidence>
<dbReference type="Gene3D" id="2.10.109.10">
    <property type="entry name" value="Umud Fragment, subunit A"/>
    <property type="match status" value="1"/>
</dbReference>
<dbReference type="RefSeq" id="WP_183062029.1">
    <property type="nucleotide sequence ID" value="NZ_RBWV01000014.1"/>
</dbReference>
<organism evidence="7 8">
    <name type="scientific">Motilibacter peucedani</name>
    <dbReference type="NCBI Taxonomy" id="598650"/>
    <lineage>
        <taxon>Bacteria</taxon>
        <taxon>Bacillati</taxon>
        <taxon>Actinomycetota</taxon>
        <taxon>Actinomycetes</taxon>
        <taxon>Motilibacterales</taxon>
        <taxon>Motilibacteraceae</taxon>
        <taxon>Motilibacter</taxon>
    </lineage>
</organism>
<accession>A0A420XLP5</accession>
<gene>
    <name evidence="7" type="ORF">CLV35_3210</name>
</gene>
<dbReference type="SUPFAM" id="SSF51306">
    <property type="entry name" value="LexA/Signal peptidase"/>
    <property type="match status" value="1"/>
</dbReference>
<evidence type="ECO:0000313" key="7">
    <source>
        <dbReference type="EMBL" id="RKS71412.1"/>
    </source>
</evidence>
<proteinExistence type="inferred from homology"/>
<dbReference type="InParanoid" id="A0A420XLP5"/>
<sequence>MAGRHRGGAADAPAHRRAGLGGRHRAHARAHARRRNRLASLAELLALAVVGIGGALLLRSFVVQAFYIPSGSMEHTLHGCEGCSDNDRVLVDRTRYHWHDLSRGDIVVFSTDGTPYARESDEKDVIKRVIGLPGETVACCDATGRVTVDGRGIDEPYVWEGTSPFSAVEVPKGTVWLMGDHRSASEDSRFVGPIPIGNIVGKAVARFWPPSRVGLLH</sequence>
<keyword evidence="4" id="KW-0472">Membrane</keyword>
<dbReference type="PANTHER" id="PTHR43390:SF1">
    <property type="entry name" value="CHLOROPLAST PROCESSING PEPTIDASE"/>
    <property type="match status" value="1"/>
</dbReference>
<comment type="subcellular location">
    <subcellularLocation>
        <location evidence="1">Cell membrane</location>
        <topology evidence="1">Single-pass type II membrane protein</topology>
    </subcellularLocation>
    <subcellularLocation>
        <location evidence="4">Membrane</location>
        <topology evidence="4">Single-pass type II membrane protein</topology>
    </subcellularLocation>
</comment>
<dbReference type="PANTHER" id="PTHR43390">
    <property type="entry name" value="SIGNAL PEPTIDASE I"/>
    <property type="match status" value="1"/>
</dbReference>
<evidence type="ECO:0000256" key="4">
    <source>
        <dbReference type="RuleBase" id="RU362042"/>
    </source>
</evidence>
<comment type="similarity">
    <text evidence="2 4">Belongs to the peptidase S26 family.</text>
</comment>
<dbReference type="NCBIfam" id="TIGR02227">
    <property type="entry name" value="sigpep_I_bact"/>
    <property type="match status" value="1"/>
</dbReference>
<comment type="caution">
    <text evidence="7">The sequence shown here is derived from an EMBL/GenBank/DDBJ whole genome shotgun (WGS) entry which is preliminary data.</text>
</comment>
<reference evidence="7 8" key="1">
    <citation type="submission" date="2018-10" db="EMBL/GenBank/DDBJ databases">
        <title>Genomic Encyclopedia of Archaeal and Bacterial Type Strains, Phase II (KMG-II): from individual species to whole genera.</title>
        <authorList>
            <person name="Goeker M."/>
        </authorList>
    </citation>
    <scope>NUCLEOTIDE SEQUENCE [LARGE SCALE GENOMIC DNA]</scope>
    <source>
        <strain evidence="7 8">RP-AC37</strain>
    </source>
</reference>
<dbReference type="EMBL" id="RBWV01000014">
    <property type="protein sequence ID" value="RKS71412.1"/>
    <property type="molecule type" value="Genomic_DNA"/>
</dbReference>
<feature type="compositionally biased region" description="Basic residues" evidence="5">
    <location>
        <begin position="15"/>
        <end position="31"/>
    </location>
</feature>